<dbReference type="AlphaFoldDB" id="A0A8T3LLE7"/>
<evidence type="ECO:0000313" key="2">
    <source>
        <dbReference type="EMBL" id="MBA1890145.1"/>
    </source>
</evidence>
<protein>
    <submittedName>
        <fullName evidence="2">Relaxase</fullName>
    </submittedName>
</protein>
<dbReference type="RefSeq" id="WP_181204458.1">
    <property type="nucleotide sequence ID" value="NZ_JABFNF010000825.1"/>
</dbReference>
<reference evidence="2 3" key="1">
    <citation type="submission" date="2020-05" db="EMBL/GenBank/DDBJ databases">
        <title>Epidemiological investigations into extended-spectrum beta-lactam resistant Escherichia coli ST457 carried by Australian Silver gulls identified clonal lineages that cause ExPEC disease.</title>
        <authorList>
            <person name="Nesporova K."/>
            <person name="Wyrsch E.R."/>
            <person name="Valcek A."/>
            <person name="Bitar I."/>
            <person name="Chaw K."/>
            <person name="Harris P."/>
            <person name="Hrabak J."/>
            <person name="Djordjevic S.P."/>
            <person name="Dolejska M."/>
        </authorList>
    </citation>
    <scope>NUCLEOTIDE SEQUENCE [LARGE SCALE GENOMIC DNA]</scope>
    <source>
        <strain evidence="2 3">CE1966</strain>
    </source>
</reference>
<evidence type="ECO:0000259" key="1">
    <source>
        <dbReference type="Pfam" id="PF07514"/>
    </source>
</evidence>
<gene>
    <name evidence="2" type="ORF">HLX92_28990</name>
</gene>
<feature type="domain" description="Uncharacterised" evidence="1">
    <location>
        <begin position="1"/>
        <end position="86"/>
    </location>
</feature>
<evidence type="ECO:0000313" key="3">
    <source>
        <dbReference type="Proteomes" id="UP000523197"/>
    </source>
</evidence>
<feature type="non-terminal residue" evidence="2">
    <location>
        <position position="1"/>
    </location>
</feature>
<feature type="non-terminal residue" evidence="2">
    <location>
        <position position="87"/>
    </location>
</feature>
<dbReference type="EMBL" id="JABFNF010000825">
    <property type="protein sequence ID" value="MBA1890145.1"/>
    <property type="molecule type" value="Genomic_DNA"/>
</dbReference>
<dbReference type="Proteomes" id="UP000523197">
    <property type="component" value="Unassembled WGS sequence"/>
</dbReference>
<accession>A0A8T3LLE7</accession>
<proteinExistence type="predicted"/>
<name>A0A8T3LLE7_ECOLX</name>
<dbReference type="InterPro" id="IPR011119">
    <property type="entry name" value="Unchr_helicase_relaxase_TraI"/>
</dbReference>
<organism evidence="2 3">
    <name type="scientific">Escherichia coli</name>
    <dbReference type="NCBI Taxonomy" id="562"/>
    <lineage>
        <taxon>Bacteria</taxon>
        <taxon>Pseudomonadati</taxon>
        <taxon>Pseudomonadota</taxon>
        <taxon>Gammaproteobacteria</taxon>
        <taxon>Enterobacterales</taxon>
        <taxon>Enterobacteriaceae</taxon>
        <taxon>Escherichia</taxon>
    </lineage>
</organism>
<sequence>ITPESLDWLAADTAALSTLLHCLNGQYQYAGLAGELVQKADRASVAFNLGGDPVKAIHRPQTSLPQQIITSLRDLLAHEFRLNNPNG</sequence>
<dbReference type="Pfam" id="PF07514">
    <property type="entry name" value="TraI_2"/>
    <property type="match status" value="1"/>
</dbReference>
<comment type="caution">
    <text evidence="2">The sequence shown here is derived from an EMBL/GenBank/DDBJ whole genome shotgun (WGS) entry which is preliminary data.</text>
</comment>